<dbReference type="GO" id="GO:0005829">
    <property type="term" value="C:cytosol"/>
    <property type="evidence" value="ECO:0007669"/>
    <property type="project" value="TreeGrafter"/>
</dbReference>
<dbReference type="CDD" id="cd01745">
    <property type="entry name" value="GATase1_2"/>
    <property type="match status" value="1"/>
</dbReference>
<accession>A0A134A097</accession>
<dbReference type="Pfam" id="PF07722">
    <property type="entry name" value="Peptidase_C26"/>
    <property type="match status" value="1"/>
</dbReference>
<dbReference type="RefSeq" id="WP_060913896.1">
    <property type="nucleotide sequence ID" value="NZ_JAWFGB010000007.1"/>
</dbReference>
<dbReference type="Gene3D" id="3.40.50.880">
    <property type="match status" value="1"/>
</dbReference>
<organism evidence="1 2">
    <name type="scientific">Gemella haemolysans</name>
    <dbReference type="NCBI Taxonomy" id="1379"/>
    <lineage>
        <taxon>Bacteria</taxon>
        <taxon>Bacillati</taxon>
        <taxon>Bacillota</taxon>
        <taxon>Bacilli</taxon>
        <taxon>Bacillales</taxon>
        <taxon>Gemellaceae</taxon>
        <taxon>Gemella</taxon>
    </lineage>
</organism>
<dbReference type="PANTHER" id="PTHR43235:SF1">
    <property type="entry name" value="GLUTAMINE AMIDOTRANSFERASE PB2B2.05-RELATED"/>
    <property type="match status" value="1"/>
</dbReference>
<dbReference type="SUPFAM" id="SSF52317">
    <property type="entry name" value="Class I glutamine amidotransferase-like"/>
    <property type="match status" value="1"/>
</dbReference>
<dbReference type="STRING" id="1379.HMPREF3186_00660"/>
<dbReference type="InterPro" id="IPR029062">
    <property type="entry name" value="Class_I_gatase-like"/>
</dbReference>
<dbReference type="EMBL" id="LSDC01000043">
    <property type="protein sequence ID" value="KXB61106.1"/>
    <property type="molecule type" value="Genomic_DNA"/>
</dbReference>
<reference evidence="2" key="1">
    <citation type="submission" date="2016-01" db="EMBL/GenBank/DDBJ databases">
        <authorList>
            <person name="Mitreva M."/>
            <person name="Pepin K.H."/>
            <person name="Mihindukulasuriya K.A."/>
            <person name="Fulton R."/>
            <person name="Fronick C."/>
            <person name="O'Laughlin M."/>
            <person name="Miner T."/>
            <person name="Herter B."/>
            <person name="Rosa B.A."/>
            <person name="Cordes M."/>
            <person name="Tomlinson C."/>
            <person name="Wollam A."/>
            <person name="Palsikar V.B."/>
            <person name="Mardis E.R."/>
            <person name="Wilson R.K."/>
        </authorList>
    </citation>
    <scope>NUCLEOTIDE SEQUENCE [LARGE SCALE GENOMIC DNA]</scope>
    <source>
        <strain evidence="2">DNF01167</strain>
    </source>
</reference>
<dbReference type="InterPro" id="IPR044668">
    <property type="entry name" value="PuuD-like"/>
</dbReference>
<dbReference type="PROSITE" id="PS51273">
    <property type="entry name" value="GATASE_TYPE_1"/>
    <property type="match status" value="1"/>
</dbReference>
<dbReference type="PANTHER" id="PTHR43235">
    <property type="entry name" value="GLUTAMINE AMIDOTRANSFERASE PB2B2.05-RELATED"/>
    <property type="match status" value="1"/>
</dbReference>
<gene>
    <name evidence="1" type="ORF">HMPREF3186_00660</name>
</gene>
<protein>
    <submittedName>
        <fullName evidence="1">Peptidase C26</fullName>
    </submittedName>
</protein>
<dbReference type="OrthoDB" id="9813383at2"/>
<name>A0A134A097_9BACL</name>
<evidence type="ECO:0000313" key="2">
    <source>
        <dbReference type="Proteomes" id="UP000070355"/>
    </source>
</evidence>
<dbReference type="Proteomes" id="UP000070355">
    <property type="component" value="Unassembled WGS sequence"/>
</dbReference>
<dbReference type="AlphaFoldDB" id="A0A134A097"/>
<evidence type="ECO:0000313" key="1">
    <source>
        <dbReference type="EMBL" id="KXB61106.1"/>
    </source>
</evidence>
<proteinExistence type="predicted"/>
<dbReference type="InterPro" id="IPR011697">
    <property type="entry name" value="Peptidase_C26"/>
</dbReference>
<comment type="caution">
    <text evidence="1">The sequence shown here is derived from an EMBL/GenBank/DDBJ whole genome shotgun (WGS) entry which is preliminary data.</text>
</comment>
<sequence>MKIIAISTRSVDYKSDAGIAKRRLYTNGYFSEIAEKTGFILFPVCSDNGLEEIAAMCSGLIIAGRDRDINPRYYGEEPLEGLEYPEDSYEDELDFRLIELFEKSNKPILGICSGLQSLNIYHGGTLKQHIDEHTSKEQLIRHNIDIEEDSFVHSLYGSKTEVNSIHHQAINKVADGFKVTAVAEDGNIEAIEKGNLIGVQWHPEVDYEIDTFKKFLCLCE</sequence>
<dbReference type="GO" id="GO:0033969">
    <property type="term" value="F:gamma-glutamyl-gamma-aminobutyrate hydrolase activity"/>
    <property type="evidence" value="ECO:0007669"/>
    <property type="project" value="TreeGrafter"/>
</dbReference>
<dbReference type="GO" id="GO:0006598">
    <property type="term" value="P:polyamine catabolic process"/>
    <property type="evidence" value="ECO:0007669"/>
    <property type="project" value="TreeGrafter"/>
</dbReference>
<dbReference type="PATRIC" id="fig|1379.3.peg.641"/>